<gene>
    <name evidence="1" type="ORF">PPENT_87.1.T0640200</name>
</gene>
<comment type="caution">
    <text evidence="1">The sequence shown here is derived from an EMBL/GenBank/DDBJ whole genome shotgun (WGS) entry which is preliminary data.</text>
</comment>
<dbReference type="EMBL" id="CAJJDO010000064">
    <property type="protein sequence ID" value="CAD8176161.1"/>
    <property type="molecule type" value="Genomic_DNA"/>
</dbReference>
<name>A0A8S1VHJ0_9CILI</name>
<dbReference type="AlphaFoldDB" id="A0A8S1VHJ0"/>
<reference evidence="1" key="1">
    <citation type="submission" date="2021-01" db="EMBL/GenBank/DDBJ databases">
        <authorList>
            <consortium name="Genoscope - CEA"/>
            <person name="William W."/>
        </authorList>
    </citation>
    <scope>NUCLEOTIDE SEQUENCE</scope>
</reference>
<organism evidence="1 2">
    <name type="scientific">Paramecium pentaurelia</name>
    <dbReference type="NCBI Taxonomy" id="43138"/>
    <lineage>
        <taxon>Eukaryota</taxon>
        <taxon>Sar</taxon>
        <taxon>Alveolata</taxon>
        <taxon>Ciliophora</taxon>
        <taxon>Intramacronucleata</taxon>
        <taxon>Oligohymenophorea</taxon>
        <taxon>Peniculida</taxon>
        <taxon>Parameciidae</taxon>
        <taxon>Paramecium</taxon>
    </lineage>
</organism>
<protein>
    <submittedName>
        <fullName evidence="1">Uncharacterized protein</fullName>
    </submittedName>
</protein>
<proteinExistence type="predicted"/>
<keyword evidence="2" id="KW-1185">Reference proteome</keyword>
<sequence length="139" mass="16676">MKNSPNPIQIPQQMLIEVHQKIKRLNLIFVENTDLELQINYMSPIYSILRKQVIQKILEQTREVNLKCQNKYQKRNSLEERLKMKQLIEQIKNKTKNDPSEFLAQKCHNLFLSSKQKVEEAKEKKEINETKKIKIRRTS</sequence>
<evidence type="ECO:0000313" key="1">
    <source>
        <dbReference type="EMBL" id="CAD8176161.1"/>
    </source>
</evidence>
<evidence type="ECO:0000313" key="2">
    <source>
        <dbReference type="Proteomes" id="UP000689195"/>
    </source>
</evidence>
<accession>A0A8S1VHJ0</accession>
<dbReference type="Proteomes" id="UP000689195">
    <property type="component" value="Unassembled WGS sequence"/>
</dbReference>